<dbReference type="EMBL" id="CAXAJV020001287">
    <property type="protein sequence ID" value="CAL7936808.1"/>
    <property type="molecule type" value="Genomic_DNA"/>
</dbReference>
<proteinExistence type="predicted"/>
<reference evidence="2 3" key="1">
    <citation type="submission" date="2024-08" db="EMBL/GenBank/DDBJ databases">
        <authorList>
            <person name="Will J Nash"/>
            <person name="Angela Man"/>
            <person name="Seanna McTaggart"/>
            <person name="Kendall Baker"/>
            <person name="Tom Barker"/>
            <person name="Leah Catchpole"/>
            <person name="Alex Durrant"/>
            <person name="Karim Gharbi"/>
            <person name="Naomi Irish"/>
            <person name="Gemy Kaithakottil"/>
            <person name="Debby Ku"/>
            <person name="Aaliyah Providence"/>
            <person name="Felix Shaw"/>
            <person name="David Swarbreck"/>
            <person name="Chris Watkins"/>
            <person name="Ann M. McCartney"/>
            <person name="Giulio Formenti"/>
            <person name="Alice Mouton"/>
            <person name="Noel Vella"/>
            <person name="Bjorn M von Reumont"/>
            <person name="Adriana Vella"/>
            <person name="Wilfried Haerty"/>
        </authorList>
    </citation>
    <scope>NUCLEOTIDE SEQUENCE [LARGE SCALE GENOMIC DNA]</scope>
</reference>
<organism evidence="2 3">
    <name type="scientific">Xylocopa violacea</name>
    <name type="common">Violet carpenter bee</name>
    <name type="synonym">Apis violacea</name>
    <dbReference type="NCBI Taxonomy" id="135666"/>
    <lineage>
        <taxon>Eukaryota</taxon>
        <taxon>Metazoa</taxon>
        <taxon>Ecdysozoa</taxon>
        <taxon>Arthropoda</taxon>
        <taxon>Hexapoda</taxon>
        <taxon>Insecta</taxon>
        <taxon>Pterygota</taxon>
        <taxon>Neoptera</taxon>
        <taxon>Endopterygota</taxon>
        <taxon>Hymenoptera</taxon>
        <taxon>Apocrita</taxon>
        <taxon>Aculeata</taxon>
        <taxon>Apoidea</taxon>
        <taxon>Anthophila</taxon>
        <taxon>Apidae</taxon>
        <taxon>Xylocopa</taxon>
        <taxon>Xylocopa</taxon>
    </lineage>
</organism>
<accession>A0ABP1N743</accession>
<protein>
    <submittedName>
        <fullName evidence="2">Uncharacterized protein</fullName>
    </submittedName>
</protein>
<name>A0ABP1N743_XYLVO</name>
<feature type="region of interest" description="Disordered" evidence="1">
    <location>
        <begin position="98"/>
        <end position="124"/>
    </location>
</feature>
<comment type="caution">
    <text evidence="2">The sequence shown here is derived from an EMBL/GenBank/DDBJ whole genome shotgun (WGS) entry which is preliminary data.</text>
</comment>
<evidence type="ECO:0000313" key="2">
    <source>
        <dbReference type="EMBL" id="CAL7936808.1"/>
    </source>
</evidence>
<evidence type="ECO:0000256" key="1">
    <source>
        <dbReference type="SAM" id="MobiDB-lite"/>
    </source>
</evidence>
<keyword evidence="3" id="KW-1185">Reference proteome</keyword>
<gene>
    <name evidence="2" type="ORF">XYLVIOL_LOCUS2394</name>
</gene>
<sequence length="226" mass="25651">MFFSNAPYFRKENQVCVMYGCYEKKIMKPITTPIFNYSCDTAMEIDVDGCDYSIASRYLNNDSVILEQPVQNQLKAGDKRLQQQAVYDADTLRRKNRKRCNSDLSPTTQQKKSRRGGGKDHVHYDVGSTKDCGSTTVFYRSEALNINTMNDDLGQSVITDKSCGWAAGIHDLLNNSDSKQLLSSSDHTLIEKSIEYEKILFETHGCSMYQFHRLQLVGTDCGEAEF</sequence>
<dbReference type="Proteomes" id="UP001642520">
    <property type="component" value="Unassembled WGS sequence"/>
</dbReference>
<evidence type="ECO:0000313" key="3">
    <source>
        <dbReference type="Proteomes" id="UP001642520"/>
    </source>
</evidence>